<dbReference type="PANTHER" id="PTHR43396:SF3">
    <property type="entry name" value="FLAVOHEMOPROTEIN"/>
    <property type="match status" value="1"/>
</dbReference>
<dbReference type="InterPro" id="IPR009050">
    <property type="entry name" value="Globin-like_sf"/>
</dbReference>
<evidence type="ECO:0000256" key="8">
    <source>
        <dbReference type="ARBA" id="ARBA00048649"/>
    </source>
</evidence>
<evidence type="ECO:0000256" key="6">
    <source>
        <dbReference type="ARBA" id="ARBA00023004"/>
    </source>
</evidence>
<evidence type="ECO:0000313" key="14">
    <source>
        <dbReference type="Proteomes" id="UP001199642"/>
    </source>
</evidence>
<keyword evidence="7" id="KW-0520">NAD</keyword>
<evidence type="ECO:0000256" key="2">
    <source>
        <dbReference type="ARBA" id="ARBA00012229"/>
    </source>
</evidence>
<dbReference type="SUPFAM" id="SSF52343">
    <property type="entry name" value="Ferredoxin reductase-like, C-terminal NADP-linked domain"/>
    <property type="match status" value="1"/>
</dbReference>
<dbReference type="Pfam" id="PF00042">
    <property type="entry name" value="Globin"/>
    <property type="match status" value="1"/>
</dbReference>
<dbReference type="CDD" id="cd06184">
    <property type="entry name" value="flavohem_like_fad_nad_binding"/>
    <property type="match status" value="1"/>
</dbReference>
<reference evidence="13 14" key="1">
    <citation type="submission" date="2023-01" db="EMBL/GenBank/DDBJ databases">
        <title>Characterization of estradiol degrading bacteria Microbacterium sp. MZT7 and reveal degrading genes through genome analysis.</title>
        <authorList>
            <person name="Hao P."/>
            <person name="Gao Y."/>
        </authorList>
    </citation>
    <scope>NUCLEOTIDE SEQUENCE [LARGE SCALE GENOMIC DNA]</scope>
    <source>
        <strain evidence="13 14">MZT7</strain>
    </source>
</reference>
<dbReference type="Gene3D" id="1.10.490.10">
    <property type="entry name" value="Globins"/>
    <property type="match status" value="1"/>
</dbReference>
<dbReference type="PANTHER" id="PTHR43396">
    <property type="entry name" value="FLAVOHEMOPROTEIN"/>
    <property type="match status" value="1"/>
</dbReference>
<dbReference type="PROSITE" id="PS01033">
    <property type="entry name" value="GLOBIN"/>
    <property type="match status" value="1"/>
</dbReference>
<keyword evidence="4 10" id="KW-0561">Oxygen transport</keyword>
<dbReference type="InterPro" id="IPR012292">
    <property type="entry name" value="Globin/Proto"/>
</dbReference>
<keyword evidence="3 10" id="KW-0349">Heme</keyword>
<evidence type="ECO:0000256" key="10">
    <source>
        <dbReference type="RuleBase" id="RU000356"/>
    </source>
</evidence>
<dbReference type="RefSeq" id="WP_231821488.1">
    <property type="nucleotide sequence ID" value="NZ_CP082781.1"/>
</dbReference>
<dbReference type="Gene3D" id="3.40.50.80">
    <property type="entry name" value="Nucleotide-binding domain of ferredoxin-NADP reductase (FNR) module"/>
    <property type="match status" value="1"/>
</dbReference>
<evidence type="ECO:0000256" key="3">
    <source>
        <dbReference type="ARBA" id="ARBA00022617"/>
    </source>
</evidence>
<comment type="similarity">
    <text evidence="1">In the C-terminal section; belongs to the flavoprotein pyridine nucleotide cytochrome reductase family.</text>
</comment>
<accession>A0ABY3RYB4</accession>
<dbReference type="EC" id="1.14.12.17" evidence="2"/>
<dbReference type="EMBL" id="CP082781">
    <property type="protein sequence ID" value="UGS28375.1"/>
    <property type="molecule type" value="Genomic_DNA"/>
</dbReference>
<comment type="catalytic activity">
    <reaction evidence="8">
        <text>2 nitric oxide + NADH + 2 O2 = 2 nitrate + NAD(+) + H(+)</text>
        <dbReference type="Rhea" id="RHEA:19469"/>
        <dbReference type="ChEBI" id="CHEBI:15378"/>
        <dbReference type="ChEBI" id="CHEBI:15379"/>
        <dbReference type="ChEBI" id="CHEBI:16480"/>
        <dbReference type="ChEBI" id="CHEBI:17632"/>
        <dbReference type="ChEBI" id="CHEBI:57540"/>
        <dbReference type="ChEBI" id="CHEBI:57945"/>
        <dbReference type="EC" id="1.14.12.17"/>
    </reaction>
</comment>
<evidence type="ECO:0000313" key="13">
    <source>
        <dbReference type="EMBL" id="UGS28375.1"/>
    </source>
</evidence>
<organism evidence="13 14">
    <name type="scientific">Microbacterium resistens</name>
    <dbReference type="NCBI Taxonomy" id="156977"/>
    <lineage>
        <taxon>Bacteria</taxon>
        <taxon>Bacillati</taxon>
        <taxon>Actinomycetota</taxon>
        <taxon>Actinomycetes</taxon>
        <taxon>Micrococcales</taxon>
        <taxon>Microbacteriaceae</taxon>
        <taxon>Microbacterium</taxon>
    </lineage>
</organism>
<dbReference type="InterPro" id="IPR017927">
    <property type="entry name" value="FAD-bd_FR_type"/>
</dbReference>
<evidence type="ECO:0000259" key="12">
    <source>
        <dbReference type="PROSITE" id="PS51384"/>
    </source>
</evidence>
<sequence length="402" mass="44001">MHLSSASESIVRRTASVVAAHADEITRVFYPSMFAAHPEFLNVFNQANQAAGEQPRALARSIVAFATHLIDPMAPDFAPVLRRIAHKHVSLGISAAQYLIVQRHLLDAIGAVLGDAVTAEVRSAWDEVYWLFATGLIAEEALLYSRGGTDPATPWRRYRVVERFEESEDVFSLVLAPLEGTAPEHATGQYVSIAVDLPGGRRQARQYTISSGRRGDSLRVTIKRVQGTATTPPGEISTWLHMNAAPGTELDLSQPAGDVVLDDSDQPLVLISAGIGITPIAAILEDVSRRQHARTVRLYHADTTHAAHPLYASLRRQVLSMPDAHAQNWYEQGAESAPTLRPARAGRMDLSDTVLPENARVFMCGPLPFMQAMRTTLLSRGIPAERIHYEIFGPDLWAAENA</sequence>
<name>A0ABY3RYB4_9MICO</name>
<dbReference type="SUPFAM" id="SSF46458">
    <property type="entry name" value="Globin-like"/>
    <property type="match status" value="1"/>
</dbReference>
<keyword evidence="5" id="KW-0479">Metal-binding</keyword>
<dbReference type="InterPro" id="IPR039261">
    <property type="entry name" value="FNR_nucleotide-bd"/>
</dbReference>
<dbReference type="Gene3D" id="2.40.30.10">
    <property type="entry name" value="Translation factors"/>
    <property type="match status" value="1"/>
</dbReference>
<evidence type="ECO:0000256" key="9">
    <source>
        <dbReference type="ARBA" id="ARBA00049433"/>
    </source>
</evidence>
<evidence type="ECO:0000256" key="5">
    <source>
        <dbReference type="ARBA" id="ARBA00022723"/>
    </source>
</evidence>
<feature type="domain" description="Globin" evidence="11">
    <location>
        <begin position="2"/>
        <end position="141"/>
    </location>
</feature>
<feature type="domain" description="FAD-binding FR-type" evidence="12">
    <location>
        <begin position="153"/>
        <end position="262"/>
    </location>
</feature>
<dbReference type="PRINTS" id="PR00410">
    <property type="entry name" value="PHEHYDRXLASE"/>
</dbReference>
<proteinExistence type="inferred from homology"/>
<keyword evidence="10" id="KW-0813">Transport</keyword>
<dbReference type="InterPro" id="IPR001433">
    <property type="entry name" value="OxRdtase_FAD/NAD-bd"/>
</dbReference>
<evidence type="ECO:0000256" key="4">
    <source>
        <dbReference type="ARBA" id="ARBA00022621"/>
    </source>
</evidence>
<evidence type="ECO:0000256" key="1">
    <source>
        <dbReference type="ARBA" id="ARBA00006401"/>
    </source>
</evidence>
<dbReference type="SUPFAM" id="SSF63380">
    <property type="entry name" value="Riboflavin synthase domain-like"/>
    <property type="match status" value="1"/>
</dbReference>
<evidence type="ECO:0000256" key="7">
    <source>
        <dbReference type="ARBA" id="ARBA00023027"/>
    </source>
</evidence>
<gene>
    <name evidence="13" type="ORF">K8F61_09570</name>
</gene>
<dbReference type="InterPro" id="IPR000971">
    <property type="entry name" value="Globin"/>
</dbReference>
<dbReference type="PROSITE" id="PS51384">
    <property type="entry name" value="FAD_FR"/>
    <property type="match status" value="1"/>
</dbReference>
<keyword evidence="6" id="KW-0408">Iron</keyword>
<protein>
    <recommendedName>
        <fullName evidence="2">nitric oxide dioxygenase</fullName>
        <ecNumber evidence="2">1.14.12.17</ecNumber>
    </recommendedName>
</protein>
<evidence type="ECO:0000259" key="11">
    <source>
        <dbReference type="PROSITE" id="PS01033"/>
    </source>
</evidence>
<keyword evidence="14" id="KW-1185">Reference proteome</keyword>
<comment type="catalytic activity">
    <reaction evidence="9">
        <text>2 nitric oxide + NADPH + 2 O2 = 2 nitrate + NADP(+) + H(+)</text>
        <dbReference type="Rhea" id="RHEA:19465"/>
        <dbReference type="ChEBI" id="CHEBI:15378"/>
        <dbReference type="ChEBI" id="CHEBI:15379"/>
        <dbReference type="ChEBI" id="CHEBI:16480"/>
        <dbReference type="ChEBI" id="CHEBI:17632"/>
        <dbReference type="ChEBI" id="CHEBI:57783"/>
        <dbReference type="ChEBI" id="CHEBI:58349"/>
        <dbReference type="EC" id="1.14.12.17"/>
    </reaction>
</comment>
<comment type="similarity">
    <text evidence="10">Belongs to the globin family.</text>
</comment>
<dbReference type="Pfam" id="PF00175">
    <property type="entry name" value="NAD_binding_1"/>
    <property type="match status" value="1"/>
</dbReference>
<dbReference type="InterPro" id="IPR017938">
    <property type="entry name" value="Riboflavin_synthase-like_b-brl"/>
</dbReference>
<dbReference type="Proteomes" id="UP001199642">
    <property type="component" value="Chromosome"/>
</dbReference>